<proteinExistence type="predicted"/>
<sequence length="218" mass="23967">MSTRVRISTIGARAATGKPAPDGEAVARMIAHWEGRFAQILPDEPDLIVVPECCDRYPQHPLAERLAYYRERGEQVGDYFASVARDNGCYVAYPAVREVEDGSWRNSVQLFDRDGESMGHYNKNHVVITETTEGGILAGCEAPLFECDFGTVGCAICFDLNFAPIREAYIDSSPDLILFPSMYHGGLMQAYWAYSCRSHLATAICGMPSGVISPIGET</sequence>
<gene>
    <name evidence="3" type="ORF">METZ01_LOCUS199031</name>
</gene>
<dbReference type="PANTHER" id="PTHR43674:SF16">
    <property type="entry name" value="CARBON-NITROGEN FAMILY, PUTATIVE (AFU_ORTHOLOGUE AFUA_5G02350)-RELATED"/>
    <property type="match status" value="1"/>
</dbReference>
<organism evidence="3">
    <name type="scientific">marine metagenome</name>
    <dbReference type="NCBI Taxonomy" id="408172"/>
    <lineage>
        <taxon>unclassified sequences</taxon>
        <taxon>metagenomes</taxon>
        <taxon>ecological metagenomes</taxon>
    </lineage>
</organism>
<name>A0A382E8J7_9ZZZZ</name>
<dbReference type="AlphaFoldDB" id="A0A382E8J7"/>
<feature type="domain" description="CN hydrolase" evidence="2">
    <location>
        <begin position="12"/>
        <end position="218"/>
    </location>
</feature>
<feature type="non-terminal residue" evidence="3">
    <location>
        <position position="218"/>
    </location>
</feature>
<dbReference type="GO" id="GO:0016811">
    <property type="term" value="F:hydrolase activity, acting on carbon-nitrogen (but not peptide) bonds, in linear amides"/>
    <property type="evidence" value="ECO:0007669"/>
    <property type="project" value="TreeGrafter"/>
</dbReference>
<dbReference type="Pfam" id="PF00795">
    <property type="entry name" value="CN_hydrolase"/>
    <property type="match status" value="1"/>
</dbReference>
<dbReference type="PROSITE" id="PS50263">
    <property type="entry name" value="CN_HYDROLASE"/>
    <property type="match status" value="1"/>
</dbReference>
<dbReference type="InterPro" id="IPR036526">
    <property type="entry name" value="C-N_Hydrolase_sf"/>
</dbReference>
<dbReference type="Gene3D" id="3.60.110.10">
    <property type="entry name" value="Carbon-nitrogen hydrolase"/>
    <property type="match status" value="1"/>
</dbReference>
<dbReference type="InterPro" id="IPR003010">
    <property type="entry name" value="C-N_Hydrolase"/>
</dbReference>
<dbReference type="PANTHER" id="PTHR43674">
    <property type="entry name" value="NITRILASE C965.09-RELATED"/>
    <property type="match status" value="1"/>
</dbReference>
<dbReference type="SUPFAM" id="SSF56317">
    <property type="entry name" value="Carbon-nitrogen hydrolase"/>
    <property type="match status" value="1"/>
</dbReference>
<evidence type="ECO:0000256" key="1">
    <source>
        <dbReference type="ARBA" id="ARBA00022801"/>
    </source>
</evidence>
<keyword evidence="1" id="KW-0378">Hydrolase</keyword>
<reference evidence="3" key="1">
    <citation type="submission" date="2018-05" db="EMBL/GenBank/DDBJ databases">
        <authorList>
            <person name="Lanie J.A."/>
            <person name="Ng W.-L."/>
            <person name="Kazmierczak K.M."/>
            <person name="Andrzejewski T.M."/>
            <person name="Davidsen T.M."/>
            <person name="Wayne K.J."/>
            <person name="Tettelin H."/>
            <person name="Glass J.I."/>
            <person name="Rusch D."/>
            <person name="Podicherti R."/>
            <person name="Tsui H.-C.T."/>
            <person name="Winkler M.E."/>
        </authorList>
    </citation>
    <scope>NUCLEOTIDE SEQUENCE</scope>
</reference>
<protein>
    <recommendedName>
        <fullName evidence="2">CN hydrolase domain-containing protein</fullName>
    </recommendedName>
</protein>
<accession>A0A382E8J7</accession>
<evidence type="ECO:0000259" key="2">
    <source>
        <dbReference type="PROSITE" id="PS50263"/>
    </source>
</evidence>
<evidence type="ECO:0000313" key="3">
    <source>
        <dbReference type="EMBL" id="SVB46177.1"/>
    </source>
</evidence>
<dbReference type="EMBL" id="UINC01042909">
    <property type="protein sequence ID" value="SVB46177.1"/>
    <property type="molecule type" value="Genomic_DNA"/>
</dbReference>
<dbReference type="CDD" id="cd07197">
    <property type="entry name" value="nitrilase"/>
    <property type="match status" value="1"/>
</dbReference>
<dbReference type="InterPro" id="IPR050345">
    <property type="entry name" value="Aliph_Amidase/BUP"/>
</dbReference>